<name>A0A4R6YGC5_9HYPH</name>
<evidence type="ECO:0000313" key="1">
    <source>
        <dbReference type="EMBL" id="TDR35403.1"/>
    </source>
</evidence>
<dbReference type="SUPFAM" id="SSF160379">
    <property type="entry name" value="SP0830-like"/>
    <property type="match status" value="1"/>
</dbReference>
<dbReference type="Pfam" id="PF08002">
    <property type="entry name" value="DUF1697"/>
    <property type="match status" value="1"/>
</dbReference>
<dbReference type="PANTHER" id="PTHR36439">
    <property type="entry name" value="BLL4334 PROTEIN"/>
    <property type="match status" value="1"/>
</dbReference>
<keyword evidence="2" id="KW-1185">Reference proteome</keyword>
<dbReference type="Proteomes" id="UP000294958">
    <property type="component" value="Unassembled WGS sequence"/>
</dbReference>
<dbReference type="AlphaFoldDB" id="A0A4R6YGC5"/>
<organism evidence="1 2">
    <name type="scientific">Aquamicrobium defluvii</name>
    <dbReference type="NCBI Taxonomy" id="69279"/>
    <lineage>
        <taxon>Bacteria</taxon>
        <taxon>Pseudomonadati</taxon>
        <taxon>Pseudomonadota</taxon>
        <taxon>Alphaproteobacteria</taxon>
        <taxon>Hyphomicrobiales</taxon>
        <taxon>Phyllobacteriaceae</taxon>
        <taxon>Aquamicrobium</taxon>
    </lineage>
</organism>
<dbReference type="PANTHER" id="PTHR36439:SF1">
    <property type="entry name" value="DUF1697 DOMAIN-CONTAINING PROTEIN"/>
    <property type="match status" value="1"/>
</dbReference>
<reference evidence="1 2" key="1">
    <citation type="submission" date="2019-03" db="EMBL/GenBank/DDBJ databases">
        <title>Genomic Encyclopedia of Type Strains, Phase IV (KMG-IV): sequencing the most valuable type-strain genomes for metagenomic binning, comparative biology and taxonomic classification.</title>
        <authorList>
            <person name="Goeker M."/>
        </authorList>
    </citation>
    <scope>NUCLEOTIDE SEQUENCE [LARGE SCALE GENOMIC DNA]</scope>
    <source>
        <strain evidence="1 2">DSM 11603</strain>
    </source>
</reference>
<sequence>MSGHNRRRNPGELHHMNDNMDGDVFVVLFRGVGGATQLPVAKLRDALARAGFRNVSTYINSGNAVLASETGKAQTQELVAEVVRNDLGFEKDIMLVSRSEWQRIIDDNPFPEAAGRPTTLHVFVLRDTPGQESVAALKSRAVGEGVHVSGNILYLHVPDGFSASRLPPMIDRTLKTASTARNWRTVLALGKMASETGTSE</sequence>
<dbReference type="PIRSF" id="PIRSF008502">
    <property type="entry name" value="UCP008502"/>
    <property type="match status" value="1"/>
</dbReference>
<proteinExistence type="predicted"/>
<dbReference type="InterPro" id="IPR012545">
    <property type="entry name" value="DUF1697"/>
</dbReference>
<dbReference type="Gene3D" id="3.30.70.1280">
    <property type="entry name" value="SP0830-like domains"/>
    <property type="match status" value="1"/>
</dbReference>
<protein>
    <submittedName>
        <fullName evidence="1">Uncharacterized protein (DUF1697 family)</fullName>
    </submittedName>
</protein>
<gene>
    <name evidence="1" type="ORF">DES43_10938</name>
</gene>
<dbReference type="EMBL" id="SNZF01000009">
    <property type="protein sequence ID" value="TDR35403.1"/>
    <property type="molecule type" value="Genomic_DNA"/>
</dbReference>
<accession>A0A4R6YGC5</accession>
<comment type="caution">
    <text evidence="1">The sequence shown here is derived from an EMBL/GenBank/DDBJ whole genome shotgun (WGS) entry which is preliminary data.</text>
</comment>
<evidence type="ECO:0000313" key="2">
    <source>
        <dbReference type="Proteomes" id="UP000294958"/>
    </source>
</evidence>